<evidence type="ECO:0000259" key="10">
    <source>
        <dbReference type="PROSITE" id="PS51794"/>
    </source>
</evidence>
<accession>A0A7V0N179</accession>
<dbReference type="EMBL" id="DRBC01000370">
    <property type="protein sequence ID" value="HDN85318.1"/>
    <property type="molecule type" value="Genomic_DNA"/>
</dbReference>
<dbReference type="Gene3D" id="1.10.150.20">
    <property type="entry name" value="5' to 3' exonuclease, C-terminal subdomain"/>
    <property type="match status" value="1"/>
</dbReference>
<proteinExistence type="inferred from homology"/>
<evidence type="ECO:0000256" key="7">
    <source>
        <dbReference type="ARBA" id="ARBA00022842"/>
    </source>
</evidence>
<keyword evidence="2" id="KW-0808">Transferase</keyword>
<evidence type="ECO:0000256" key="6">
    <source>
        <dbReference type="ARBA" id="ARBA00022840"/>
    </source>
</evidence>
<evidence type="ECO:0000256" key="3">
    <source>
        <dbReference type="ARBA" id="ARBA00022695"/>
    </source>
</evidence>
<keyword evidence="9" id="KW-0234">DNA repair</keyword>
<dbReference type="Pfam" id="PF10635">
    <property type="entry name" value="DisA-linker"/>
    <property type="match status" value="1"/>
</dbReference>
<dbReference type="SUPFAM" id="SSF143597">
    <property type="entry name" value="YojJ-like"/>
    <property type="match status" value="1"/>
</dbReference>
<evidence type="ECO:0000256" key="2">
    <source>
        <dbReference type="ARBA" id="ARBA00022679"/>
    </source>
</evidence>
<reference evidence="11" key="1">
    <citation type="journal article" date="2020" name="mSystems">
        <title>Genome- and Community-Level Interaction Insights into Carbon Utilization and Element Cycling Functions of Hydrothermarchaeota in Hydrothermal Sediment.</title>
        <authorList>
            <person name="Zhou Z."/>
            <person name="Liu Y."/>
            <person name="Xu W."/>
            <person name="Pan J."/>
            <person name="Luo Z.H."/>
            <person name="Li M."/>
        </authorList>
    </citation>
    <scope>NUCLEOTIDE SEQUENCE [LARGE SCALE GENOMIC DNA]</scope>
    <source>
        <strain evidence="11">HyVt-219</strain>
    </source>
</reference>
<dbReference type="GO" id="GO:0004016">
    <property type="term" value="F:adenylate cyclase activity"/>
    <property type="evidence" value="ECO:0007669"/>
    <property type="project" value="TreeGrafter"/>
</dbReference>
<dbReference type="GO" id="GO:0006281">
    <property type="term" value="P:DNA repair"/>
    <property type="evidence" value="ECO:0007669"/>
    <property type="project" value="UniProtKB-KW"/>
</dbReference>
<dbReference type="HAMAP" id="MF_01438">
    <property type="entry name" value="DisA"/>
    <property type="match status" value="1"/>
</dbReference>
<keyword evidence="6" id="KW-0067">ATP-binding</keyword>
<dbReference type="Proteomes" id="UP000885660">
    <property type="component" value="Unassembled WGS sequence"/>
</dbReference>
<comment type="caution">
    <text evidence="11">The sequence shown here is derived from an EMBL/GenBank/DDBJ whole genome shotgun (WGS) entry which is preliminary data.</text>
</comment>
<dbReference type="InterPro" id="IPR038331">
    <property type="entry name" value="DisA_sf"/>
</dbReference>
<dbReference type="InterPro" id="IPR023763">
    <property type="entry name" value="DNA_integrity_scanning_protein"/>
</dbReference>
<evidence type="ECO:0000256" key="1">
    <source>
        <dbReference type="ARBA" id="ARBA00000877"/>
    </source>
</evidence>
<sequence length="360" mass="40646">MEEKFNEELLRLLKLVSPGTDLREGLEIILQAGTGGLIVIGDTEKVLKAIDGGFQVNSPLTPMALAELAKMDGAIVLSRDARRILYANTQLVPDYLIPTEERGIRHRSADRMAKQTGCPVIAISQARNVITLYQGQIKYVLKPLTELLRKSSQGLQTMEKYKMAFNEALNELDILEFKDEVRLFHVVNVIQKGEVIKRIKEEIDRYIVELGEEARLVEMQYKEIVGEALEETEQIIRDYAKNNPENAIEKLDLLDLNKLLEINTIIEALGYGSKPEILDLAVFPRGYRVLSKIPRLPRLVVDNVVKSLGNLINIMKATPLELTKIDEVGEKRANIIKIELERLRDKALVKETLRGGVSAR</sequence>
<evidence type="ECO:0000256" key="8">
    <source>
        <dbReference type="ARBA" id="ARBA00023125"/>
    </source>
</evidence>
<dbReference type="Gene3D" id="1.20.1260.110">
    <property type="entry name" value="DNA integrity scanning linker region"/>
    <property type="match status" value="1"/>
</dbReference>
<protein>
    <submittedName>
        <fullName evidence="11">DNA integrity scanning protein DisA</fullName>
    </submittedName>
</protein>
<dbReference type="InterPro" id="IPR010994">
    <property type="entry name" value="RuvA_2-like"/>
</dbReference>
<dbReference type="GO" id="GO:0106408">
    <property type="term" value="F:diadenylate cyclase activity"/>
    <property type="evidence" value="ECO:0007669"/>
    <property type="project" value="UniProtKB-EC"/>
</dbReference>
<evidence type="ECO:0000256" key="9">
    <source>
        <dbReference type="ARBA" id="ARBA00023204"/>
    </source>
</evidence>
<evidence type="ECO:0000256" key="4">
    <source>
        <dbReference type="ARBA" id="ARBA00022741"/>
    </source>
</evidence>
<name>A0A7V0N179_UNCAE</name>
<keyword evidence="4" id="KW-0547">Nucleotide-binding</keyword>
<dbReference type="InterPro" id="IPR003390">
    <property type="entry name" value="DNA_integrity_scan_DisA_N"/>
</dbReference>
<dbReference type="AlphaFoldDB" id="A0A7V0N179"/>
<dbReference type="SUPFAM" id="SSF47781">
    <property type="entry name" value="RuvA domain 2-like"/>
    <property type="match status" value="1"/>
</dbReference>
<dbReference type="PANTHER" id="PTHR34185">
    <property type="entry name" value="DIADENYLATE CYCLASE"/>
    <property type="match status" value="1"/>
</dbReference>
<evidence type="ECO:0000313" key="11">
    <source>
        <dbReference type="EMBL" id="HDN85318.1"/>
    </source>
</evidence>
<dbReference type="Gene3D" id="3.40.1700.10">
    <property type="entry name" value="DNA integrity scanning protein, DisA, N-terminal domain"/>
    <property type="match status" value="1"/>
</dbReference>
<evidence type="ECO:0000256" key="5">
    <source>
        <dbReference type="ARBA" id="ARBA00022763"/>
    </source>
</evidence>
<keyword evidence="5" id="KW-0227">DNA damage</keyword>
<comment type="catalytic activity">
    <reaction evidence="1">
        <text>2 ATP = 3',3'-c-di-AMP + 2 diphosphate</text>
        <dbReference type="Rhea" id="RHEA:35655"/>
        <dbReference type="ChEBI" id="CHEBI:30616"/>
        <dbReference type="ChEBI" id="CHEBI:33019"/>
        <dbReference type="ChEBI" id="CHEBI:71500"/>
        <dbReference type="EC" id="2.7.7.85"/>
    </reaction>
</comment>
<keyword evidence="8" id="KW-0238">DNA-binding</keyword>
<dbReference type="GO" id="GO:0005524">
    <property type="term" value="F:ATP binding"/>
    <property type="evidence" value="ECO:0007669"/>
    <property type="project" value="UniProtKB-KW"/>
</dbReference>
<dbReference type="InterPro" id="IPR050338">
    <property type="entry name" value="DisA"/>
</dbReference>
<dbReference type="NCBIfam" id="NF010009">
    <property type="entry name" value="PRK13482.1"/>
    <property type="match status" value="1"/>
</dbReference>
<dbReference type="PROSITE" id="PS51794">
    <property type="entry name" value="DAC"/>
    <property type="match status" value="1"/>
</dbReference>
<dbReference type="InterPro" id="IPR036888">
    <property type="entry name" value="DNA_integrity_DisA_N_sf"/>
</dbReference>
<dbReference type="InterPro" id="IPR018906">
    <property type="entry name" value="DNA_integrity_scan_DisA_link"/>
</dbReference>
<keyword evidence="3" id="KW-0548">Nucleotidyltransferase</keyword>
<feature type="domain" description="DAC" evidence="10">
    <location>
        <begin position="6"/>
        <end position="146"/>
    </location>
</feature>
<keyword evidence="7" id="KW-0460">Magnesium</keyword>
<dbReference type="PANTHER" id="PTHR34185:SF3">
    <property type="entry name" value="DNA INTEGRITY SCANNING PROTEIN DISA"/>
    <property type="match status" value="1"/>
</dbReference>
<dbReference type="GO" id="GO:0003677">
    <property type="term" value="F:DNA binding"/>
    <property type="evidence" value="ECO:0007669"/>
    <property type="project" value="UniProtKB-KW"/>
</dbReference>
<gene>
    <name evidence="11" type="primary">disA</name>
    <name evidence="11" type="ORF">ENG47_06165</name>
</gene>
<organism evidence="11">
    <name type="scientific">Aerophobetes bacterium</name>
    <dbReference type="NCBI Taxonomy" id="2030807"/>
    <lineage>
        <taxon>Bacteria</taxon>
        <taxon>Candidatus Aerophobota</taxon>
    </lineage>
</organism>
<dbReference type="Pfam" id="PF02457">
    <property type="entry name" value="DAC"/>
    <property type="match status" value="1"/>
</dbReference>